<dbReference type="NCBIfam" id="TIGR02937">
    <property type="entry name" value="sigma70-ECF"/>
    <property type="match status" value="1"/>
</dbReference>
<evidence type="ECO:0000259" key="8">
    <source>
        <dbReference type="Pfam" id="PF04542"/>
    </source>
</evidence>
<evidence type="ECO:0000256" key="5">
    <source>
        <dbReference type="ARBA" id="ARBA00023125"/>
    </source>
</evidence>
<dbReference type="EMBL" id="CBEP010000132">
    <property type="protein sequence ID" value="CDC05912.1"/>
    <property type="molecule type" value="Genomic_DNA"/>
</dbReference>
<accession>R6P7M6</accession>
<sequence length="196" mass="21888">MNIPERVDGMGNLTDGELVARVRQGNQEAFSELISRYYGLLQWKISGYRKLGIDADDLLQEAALGLLDSVMSFQEGKGASFETYATVCVNNRLVTLYRAAARQKNIPFHSLAGFPEETLPEADAGVNDPETVMIDRENLQQIKKRIEETLSTLEFQVLSLYLNGLTYAQISKSLSISPKAVDNALQRIRAKLKKTM</sequence>
<evidence type="ECO:0000256" key="4">
    <source>
        <dbReference type="ARBA" id="ARBA00023082"/>
    </source>
</evidence>
<evidence type="ECO:0000259" key="9">
    <source>
        <dbReference type="Pfam" id="PF08281"/>
    </source>
</evidence>
<protein>
    <recommendedName>
        <fullName evidence="2">RNA polymerase sigma factor SigS</fullName>
    </recommendedName>
</protein>
<dbReference type="InterPro" id="IPR007627">
    <property type="entry name" value="RNA_pol_sigma70_r2"/>
</dbReference>
<dbReference type="PANTHER" id="PTHR43133:SF8">
    <property type="entry name" value="RNA POLYMERASE SIGMA FACTOR HI_1459-RELATED"/>
    <property type="match status" value="1"/>
</dbReference>
<dbReference type="InterPro" id="IPR014284">
    <property type="entry name" value="RNA_pol_sigma-70_dom"/>
</dbReference>
<name>R6P7M6_9FIRM</name>
<dbReference type="InterPro" id="IPR016032">
    <property type="entry name" value="Sig_transdc_resp-reg_C-effctor"/>
</dbReference>
<dbReference type="InterPro" id="IPR016371">
    <property type="entry name" value="RNA_pol_sigma-H_factor"/>
</dbReference>
<keyword evidence="6" id="KW-0804">Transcription</keyword>
<dbReference type="GO" id="GO:0016987">
    <property type="term" value="F:sigma factor activity"/>
    <property type="evidence" value="ECO:0007669"/>
    <property type="project" value="UniProtKB-KW"/>
</dbReference>
<dbReference type="AlphaFoldDB" id="R6P7M6"/>
<dbReference type="SUPFAM" id="SSF88946">
    <property type="entry name" value="Sigma2 domain of RNA polymerase sigma factors"/>
    <property type="match status" value="1"/>
</dbReference>
<dbReference type="GO" id="GO:0006352">
    <property type="term" value="P:DNA-templated transcription initiation"/>
    <property type="evidence" value="ECO:0007669"/>
    <property type="project" value="InterPro"/>
</dbReference>
<dbReference type="Pfam" id="PF04542">
    <property type="entry name" value="Sigma70_r2"/>
    <property type="match status" value="1"/>
</dbReference>
<dbReference type="Gene3D" id="1.10.1740.10">
    <property type="match status" value="1"/>
</dbReference>
<dbReference type="Pfam" id="PF08281">
    <property type="entry name" value="Sigma70_r4_2"/>
    <property type="match status" value="1"/>
</dbReference>
<evidence type="ECO:0000256" key="3">
    <source>
        <dbReference type="ARBA" id="ARBA00023015"/>
    </source>
</evidence>
<dbReference type="PIRSF" id="PIRSF002939">
    <property type="entry name" value="RNA_polymerase_sigma-H_factor"/>
    <property type="match status" value="1"/>
</dbReference>
<reference evidence="10" key="1">
    <citation type="submission" date="2012-11" db="EMBL/GenBank/DDBJ databases">
        <title>Dependencies among metagenomic species, viruses, plasmids and units of genetic variation.</title>
        <authorList>
            <person name="Nielsen H.B."/>
            <person name="Almeida M."/>
            <person name="Juncker A.S."/>
            <person name="Rasmussen S."/>
            <person name="Li J."/>
            <person name="Sunagawa S."/>
            <person name="Plichta D."/>
            <person name="Gautier L."/>
            <person name="Le Chatelier E."/>
            <person name="Peletier E."/>
            <person name="Bonde I."/>
            <person name="Nielsen T."/>
            <person name="Manichanh C."/>
            <person name="Arumugam M."/>
            <person name="Batto J."/>
            <person name="Santos M.B.Q.D."/>
            <person name="Blom N."/>
            <person name="Borruel N."/>
            <person name="Burgdorf K.S."/>
            <person name="Boumezbeur F."/>
            <person name="Casellas F."/>
            <person name="Dore J."/>
            <person name="Guarner F."/>
            <person name="Hansen T."/>
            <person name="Hildebrand F."/>
            <person name="Kaas R.S."/>
            <person name="Kennedy S."/>
            <person name="Kristiansen K."/>
            <person name="Kultima J.R."/>
            <person name="Leonard P."/>
            <person name="Levenez F."/>
            <person name="Lund O."/>
            <person name="Moumen B."/>
            <person name="Le Paslier D."/>
            <person name="Pons N."/>
            <person name="Pedersen O."/>
            <person name="Prifti E."/>
            <person name="Qin J."/>
            <person name="Raes J."/>
            <person name="Tap J."/>
            <person name="Tims S."/>
            <person name="Ussery D.W."/>
            <person name="Yamada T."/>
            <person name="MetaHit consortium"/>
            <person name="Renault P."/>
            <person name="Sicheritz-Ponten T."/>
            <person name="Bork P."/>
            <person name="Wang J."/>
            <person name="Brunak S."/>
            <person name="Ehrlich S.D."/>
        </authorList>
    </citation>
    <scope>NUCLEOTIDE SEQUENCE [LARGE SCALE GENOMIC DNA]</scope>
</reference>
<feature type="domain" description="RNA polymerase sigma-70 region 2" evidence="8">
    <location>
        <begin position="33"/>
        <end position="102"/>
    </location>
</feature>
<evidence type="ECO:0000256" key="1">
    <source>
        <dbReference type="ARBA" id="ARBA00007788"/>
    </source>
</evidence>
<comment type="function">
    <text evidence="7">Sigma factors are initiation factors that promote the attachment of RNA polymerase to specific initiation sites and are then released. Sigma-S contributes to the protection against external stress, thus playing a role in cellular fitness and survival.</text>
</comment>
<dbReference type="InterPro" id="IPR013325">
    <property type="entry name" value="RNA_pol_sigma_r2"/>
</dbReference>
<evidence type="ECO:0000256" key="7">
    <source>
        <dbReference type="ARBA" id="ARBA00024701"/>
    </source>
</evidence>
<proteinExistence type="inferred from homology"/>
<dbReference type="InterPro" id="IPR039425">
    <property type="entry name" value="RNA_pol_sigma-70-like"/>
</dbReference>
<evidence type="ECO:0000256" key="6">
    <source>
        <dbReference type="ARBA" id="ARBA00023163"/>
    </source>
</evidence>
<dbReference type="GO" id="GO:0003677">
    <property type="term" value="F:DNA binding"/>
    <property type="evidence" value="ECO:0007669"/>
    <property type="project" value="UniProtKB-KW"/>
</dbReference>
<keyword evidence="5" id="KW-0238">DNA-binding</keyword>
<evidence type="ECO:0000313" key="11">
    <source>
        <dbReference type="Proteomes" id="UP000018168"/>
    </source>
</evidence>
<dbReference type="PANTHER" id="PTHR43133">
    <property type="entry name" value="RNA POLYMERASE ECF-TYPE SIGMA FACTO"/>
    <property type="match status" value="1"/>
</dbReference>
<dbReference type="SUPFAM" id="SSF46894">
    <property type="entry name" value="C-terminal effector domain of the bipartite response regulators"/>
    <property type="match status" value="1"/>
</dbReference>
<evidence type="ECO:0000256" key="2">
    <source>
        <dbReference type="ARBA" id="ARBA00021245"/>
    </source>
</evidence>
<evidence type="ECO:0000313" key="10">
    <source>
        <dbReference type="EMBL" id="CDC05912.1"/>
    </source>
</evidence>
<feature type="domain" description="RNA polymerase sigma factor 70 region 4 type 2" evidence="9">
    <location>
        <begin position="148"/>
        <end position="192"/>
    </location>
</feature>
<keyword evidence="3" id="KW-0805">Transcription regulation</keyword>
<comment type="similarity">
    <text evidence="1">Belongs to the sigma-70 factor family.</text>
</comment>
<keyword evidence="4" id="KW-0731">Sigma factor</keyword>
<comment type="caution">
    <text evidence="10">The sequence shown here is derived from an EMBL/GenBank/DDBJ whole genome shotgun (WGS) entry which is preliminary data.</text>
</comment>
<dbReference type="InterPro" id="IPR013249">
    <property type="entry name" value="RNA_pol_sigma70_r4_t2"/>
</dbReference>
<dbReference type="Gene3D" id="1.10.10.10">
    <property type="entry name" value="Winged helix-like DNA-binding domain superfamily/Winged helix DNA-binding domain"/>
    <property type="match status" value="1"/>
</dbReference>
<gene>
    <name evidence="10" type="ORF">BN578_01214</name>
</gene>
<dbReference type="Proteomes" id="UP000018168">
    <property type="component" value="Unassembled WGS sequence"/>
</dbReference>
<organism evidence="10 11">
    <name type="scientific">[Clostridium] leptum CAG:27</name>
    <dbReference type="NCBI Taxonomy" id="1263068"/>
    <lineage>
        <taxon>Bacteria</taxon>
        <taxon>Bacillati</taxon>
        <taxon>Bacillota</taxon>
        <taxon>Clostridia</taxon>
        <taxon>Eubacteriales</taxon>
        <taxon>Oscillospiraceae</taxon>
        <taxon>Oscillospiraceae incertae sedis</taxon>
    </lineage>
</organism>
<dbReference type="InterPro" id="IPR036388">
    <property type="entry name" value="WH-like_DNA-bd_sf"/>
</dbReference>